<gene>
    <name evidence="7" type="ORF">RsTaC01_1064</name>
</gene>
<dbReference type="Proteomes" id="UP001335720">
    <property type="component" value="Chromosome"/>
</dbReference>
<keyword evidence="4" id="KW-0378">Hydrolase</keyword>
<dbReference type="Pfam" id="PF00293">
    <property type="entry name" value="NUDIX"/>
    <property type="match status" value="1"/>
</dbReference>
<dbReference type="GO" id="GO:0000166">
    <property type="term" value="F:nucleotide binding"/>
    <property type="evidence" value="ECO:0007669"/>
    <property type="project" value="UniProtKB-KW"/>
</dbReference>
<dbReference type="EMBL" id="AP027925">
    <property type="protein sequence ID" value="BED93104.1"/>
    <property type="molecule type" value="Genomic_DNA"/>
</dbReference>
<dbReference type="AlphaFoldDB" id="A0AA48L084"/>
<dbReference type="Pfam" id="PF06108">
    <property type="entry name" value="DUF952"/>
    <property type="match status" value="1"/>
</dbReference>
<evidence type="ECO:0000256" key="1">
    <source>
        <dbReference type="ARBA" id="ARBA00005582"/>
    </source>
</evidence>
<dbReference type="KEGG" id="ptrh:RsTaC01_1064"/>
<evidence type="ECO:0000259" key="6">
    <source>
        <dbReference type="PROSITE" id="PS51462"/>
    </source>
</evidence>
<dbReference type="InterPro" id="IPR003565">
    <property type="entry name" value="Tetra_PHTase"/>
</dbReference>
<dbReference type="InterPro" id="IPR009297">
    <property type="entry name" value="DUF952"/>
</dbReference>
<dbReference type="GO" id="GO:0004081">
    <property type="term" value="F:bis(5'-nucleosyl)-tetraphosphatase (asymmetrical) activity"/>
    <property type="evidence" value="ECO:0007669"/>
    <property type="project" value="TreeGrafter"/>
</dbReference>
<dbReference type="Gene3D" id="3.90.79.10">
    <property type="entry name" value="Nucleoside Triphosphate Pyrophosphohydrolase"/>
    <property type="match status" value="1"/>
</dbReference>
<proteinExistence type="inferred from homology"/>
<dbReference type="SUPFAM" id="SSF56399">
    <property type="entry name" value="ADP-ribosylation"/>
    <property type="match status" value="1"/>
</dbReference>
<dbReference type="GO" id="GO:0006167">
    <property type="term" value="P:AMP biosynthetic process"/>
    <property type="evidence" value="ECO:0007669"/>
    <property type="project" value="TreeGrafter"/>
</dbReference>
<evidence type="ECO:0000256" key="2">
    <source>
        <dbReference type="ARBA" id="ARBA00018911"/>
    </source>
</evidence>
<accession>A0AA48L084</accession>
<name>A0AA48L084_9FIRM</name>
<dbReference type="PANTHER" id="PTHR21340:SF0">
    <property type="entry name" value="BIS(5'-NUCLEOSYL)-TETRAPHOSPHATASE [ASYMMETRICAL]"/>
    <property type="match status" value="1"/>
</dbReference>
<dbReference type="InterPro" id="IPR051325">
    <property type="entry name" value="Nudix_hydrolase_domain"/>
</dbReference>
<dbReference type="PROSITE" id="PS51462">
    <property type="entry name" value="NUDIX"/>
    <property type="match status" value="1"/>
</dbReference>
<dbReference type="Gene3D" id="3.20.170.20">
    <property type="entry name" value="Protein of unknown function DUF952"/>
    <property type="match status" value="1"/>
</dbReference>
<evidence type="ECO:0000313" key="7">
    <source>
        <dbReference type="EMBL" id="BED93104.1"/>
    </source>
</evidence>
<feature type="domain" description="Nudix hydrolase" evidence="6">
    <location>
        <begin position="112"/>
        <end position="243"/>
    </location>
</feature>
<sequence length="256" mass="30425">MILLHIIKEDEWKNSLKNKIHKDKLICCCTFFQLVEFLNNNFKKIDKPLVLLCVGTNKLQPNIKWKKYKNNKLNFPHIEGLINIKSVVETIKFEKNSCNDFYFPENLFKYVKHEKSCGAVVYHNFENEYKILLISFKYKNNDVWGFPKRHIEENETEIQTAIREIYEETGINVNINDNFRIFNRYFINEETLKEDVHFAAITNKVVTKPQFEEVSSCKWCSFRIAKNLLTFGCDKDILEKFIKFSKKPNLVNSTVN</sequence>
<dbReference type="InterPro" id="IPR000086">
    <property type="entry name" value="NUDIX_hydrolase_dom"/>
</dbReference>
<dbReference type="SUPFAM" id="SSF55811">
    <property type="entry name" value="Nudix"/>
    <property type="match status" value="1"/>
</dbReference>
<dbReference type="CDD" id="cd03428">
    <property type="entry name" value="NUDIX_Ap4A_Nudt2"/>
    <property type="match status" value="1"/>
</dbReference>
<dbReference type="InterPro" id="IPR015797">
    <property type="entry name" value="NUDIX_hydrolase-like_dom_sf"/>
</dbReference>
<protein>
    <recommendedName>
        <fullName evidence="2">Bis(5'-nucleosyl)-tetraphosphatase [asymmetrical]</fullName>
    </recommendedName>
    <alternativeName>
        <fullName evidence="5">Diadenosine 5',5'''-P1,P4-tetraphosphate asymmetrical hydrolase</fullName>
    </alternativeName>
</protein>
<reference evidence="7" key="1">
    <citation type="journal article" date="2023" name="ISME J.">
        <title>Emergence of putative energy parasites within Clostridia revealed by genome analysis of a novel endosymbiotic clade.</title>
        <authorList>
            <person name="Takahashi K."/>
            <person name="Kuwahara H."/>
            <person name="Horikawa Y."/>
            <person name="Izawa K."/>
            <person name="Kato D."/>
            <person name="Inagaki T."/>
            <person name="Yuki M."/>
            <person name="Ohkuma M."/>
            <person name="Hongoh Y."/>
        </authorList>
    </citation>
    <scope>NUCLEOTIDE SEQUENCE</scope>
    <source>
        <strain evidence="7">RsTa-C01</strain>
    </source>
</reference>
<evidence type="ECO:0000256" key="3">
    <source>
        <dbReference type="ARBA" id="ARBA00022741"/>
    </source>
</evidence>
<dbReference type="GO" id="GO:0006754">
    <property type="term" value="P:ATP biosynthetic process"/>
    <property type="evidence" value="ECO:0007669"/>
    <property type="project" value="TreeGrafter"/>
</dbReference>
<evidence type="ECO:0000256" key="5">
    <source>
        <dbReference type="ARBA" id="ARBA00032644"/>
    </source>
</evidence>
<comment type="similarity">
    <text evidence="1">Belongs to the Nudix hydrolase family.</text>
</comment>
<evidence type="ECO:0000256" key="4">
    <source>
        <dbReference type="ARBA" id="ARBA00022801"/>
    </source>
</evidence>
<organism evidence="7">
    <name type="scientific">Candidatus Paraimprobicoccus trichonymphae</name>
    <dbReference type="NCBI Taxonomy" id="3033793"/>
    <lineage>
        <taxon>Bacteria</taxon>
        <taxon>Bacillati</taxon>
        <taxon>Bacillota</taxon>
        <taxon>Clostridia</taxon>
        <taxon>Candidatus Paraimprobicoccus</taxon>
    </lineage>
</organism>
<dbReference type="PANTHER" id="PTHR21340">
    <property type="entry name" value="DIADENOSINE 5,5-P1,P4-TETRAPHOSPHATE PYROPHOSPHOHYDROLASE MUTT"/>
    <property type="match status" value="1"/>
</dbReference>
<keyword evidence="3" id="KW-0547">Nucleotide-binding</keyword>